<comment type="subcellular location">
    <subcellularLocation>
        <location evidence="1">Cytoplasm</location>
    </subcellularLocation>
</comment>
<keyword evidence="4" id="KW-0963">Cytoplasm</keyword>
<evidence type="ECO:0000256" key="2">
    <source>
        <dbReference type="ARBA" id="ARBA00008987"/>
    </source>
</evidence>
<dbReference type="GO" id="GO:0005829">
    <property type="term" value="C:cytosol"/>
    <property type="evidence" value="ECO:0007669"/>
    <property type="project" value="TreeGrafter"/>
</dbReference>
<dbReference type="OrthoDB" id="78947at2759"/>
<evidence type="ECO:0000256" key="6">
    <source>
        <dbReference type="ARBA" id="ARBA00023284"/>
    </source>
</evidence>
<evidence type="ECO:0000256" key="5">
    <source>
        <dbReference type="ARBA" id="ARBA00023157"/>
    </source>
</evidence>
<dbReference type="PANTHER" id="PTHR12452:SF0">
    <property type="entry name" value="THIOREDOXIN DOMAIN-CONTAINING PROTEIN 17"/>
    <property type="match status" value="1"/>
</dbReference>
<feature type="domain" description="Thioredoxin" evidence="7">
    <location>
        <begin position="7"/>
        <end position="123"/>
    </location>
</feature>
<evidence type="ECO:0000256" key="1">
    <source>
        <dbReference type="ARBA" id="ARBA00004496"/>
    </source>
</evidence>
<evidence type="ECO:0000313" key="9">
    <source>
        <dbReference type="Proteomes" id="UP001151699"/>
    </source>
</evidence>
<evidence type="ECO:0000256" key="3">
    <source>
        <dbReference type="ARBA" id="ARBA00016949"/>
    </source>
</evidence>
<evidence type="ECO:0000256" key="4">
    <source>
        <dbReference type="ARBA" id="ARBA00022490"/>
    </source>
</evidence>
<dbReference type="GO" id="GO:0047134">
    <property type="term" value="F:protein-disulfide reductase [NAD(P)H] activity"/>
    <property type="evidence" value="ECO:0007669"/>
    <property type="project" value="InterPro"/>
</dbReference>
<dbReference type="InterPro" id="IPR045108">
    <property type="entry name" value="TXNDC17-like"/>
</dbReference>
<dbReference type="PANTHER" id="PTHR12452">
    <property type="entry name" value="42-9-9 PROTEIN-RELATED"/>
    <property type="match status" value="1"/>
</dbReference>
<evidence type="ECO:0000259" key="7">
    <source>
        <dbReference type="Pfam" id="PF06110"/>
    </source>
</evidence>
<sequence>MLVQHQVKGYEEFTKLAESLESSGQTIYILFSGGKEQQTGLSWCNYCVKAEPVVYDCLKHSQEDSFFIHVDVGERDFWNNVNCPFRKDPRTHLVSLPTLLRWKSPQRLDGERCSDTRLVEMLIIDEV</sequence>
<dbReference type="InterPro" id="IPR010357">
    <property type="entry name" value="TXNDC17_dom"/>
</dbReference>
<dbReference type="Gene3D" id="3.40.30.10">
    <property type="entry name" value="Glutaredoxin"/>
    <property type="match status" value="1"/>
</dbReference>
<dbReference type="CDD" id="cd02952">
    <property type="entry name" value="TRP14_like"/>
    <property type="match status" value="1"/>
</dbReference>
<protein>
    <recommendedName>
        <fullName evidence="3">Thioredoxin domain-containing protein 17</fullName>
    </recommendedName>
</protein>
<accession>A0A9Q0NFZ4</accession>
<comment type="similarity">
    <text evidence="2">Belongs to the thioredoxin family.</text>
</comment>
<dbReference type="InterPro" id="IPR036249">
    <property type="entry name" value="Thioredoxin-like_sf"/>
</dbReference>
<dbReference type="Proteomes" id="UP001151699">
    <property type="component" value="Chromosome A"/>
</dbReference>
<reference evidence="8" key="1">
    <citation type="submission" date="2022-07" db="EMBL/GenBank/DDBJ databases">
        <authorList>
            <person name="Trinca V."/>
            <person name="Uliana J.V.C."/>
            <person name="Torres T.T."/>
            <person name="Ward R.J."/>
            <person name="Monesi N."/>
        </authorList>
    </citation>
    <scope>NUCLEOTIDE SEQUENCE</scope>
    <source>
        <strain evidence="8">HSMRA1968</strain>
        <tissue evidence="8">Whole embryos</tissue>
    </source>
</reference>
<dbReference type="Pfam" id="PF06110">
    <property type="entry name" value="TXD17-like_Trx"/>
    <property type="match status" value="1"/>
</dbReference>
<dbReference type="AlphaFoldDB" id="A0A9Q0NFZ4"/>
<gene>
    <name evidence="8" type="primary">Txndc17</name>
    <name evidence="8" type="ORF">Bhyg_04801</name>
</gene>
<keyword evidence="6" id="KW-0676">Redox-active center</keyword>
<evidence type="ECO:0000313" key="8">
    <source>
        <dbReference type="EMBL" id="KAJ6649563.1"/>
    </source>
</evidence>
<keyword evidence="9" id="KW-1185">Reference proteome</keyword>
<dbReference type="FunFam" id="3.40.30.10:FF:000124">
    <property type="entry name" value="Thioredoxin domain-containing 17"/>
    <property type="match status" value="1"/>
</dbReference>
<dbReference type="EMBL" id="WJQU01000001">
    <property type="protein sequence ID" value="KAJ6649563.1"/>
    <property type="molecule type" value="Genomic_DNA"/>
</dbReference>
<proteinExistence type="inferred from homology"/>
<name>A0A9Q0NFZ4_9DIPT</name>
<comment type="caution">
    <text evidence="8">The sequence shown here is derived from an EMBL/GenBank/DDBJ whole genome shotgun (WGS) entry which is preliminary data.</text>
</comment>
<dbReference type="SUPFAM" id="SSF52833">
    <property type="entry name" value="Thioredoxin-like"/>
    <property type="match status" value="1"/>
</dbReference>
<keyword evidence="5" id="KW-1015">Disulfide bond</keyword>
<organism evidence="8 9">
    <name type="scientific">Pseudolycoriella hygida</name>
    <dbReference type="NCBI Taxonomy" id="35572"/>
    <lineage>
        <taxon>Eukaryota</taxon>
        <taxon>Metazoa</taxon>
        <taxon>Ecdysozoa</taxon>
        <taxon>Arthropoda</taxon>
        <taxon>Hexapoda</taxon>
        <taxon>Insecta</taxon>
        <taxon>Pterygota</taxon>
        <taxon>Neoptera</taxon>
        <taxon>Endopterygota</taxon>
        <taxon>Diptera</taxon>
        <taxon>Nematocera</taxon>
        <taxon>Sciaroidea</taxon>
        <taxon>Sciaridae</taxon>
        <taxon>Pseudolycoriella</taxon>
    </lineage>
</organism>